<proteinExistence type="predicted"/>
<reference evidence="2 3" key="1">
    <citation type="submission" date="2022-05" db="EMBL/GenBank/DDBJ databases">
        <authorList>
            <consortium name="Genoscope - CEA"/>
            <person name="William W."/>
        </authorList>
    </citation>
    <scope>NUCLEOTIDE SEQUENCE [LARGE SCALE GENOMIC DNA]</scope>
</reference>
<dbReference type="EMBL" id="CALNXI010000389">
    <property type="protein sequence ID" value="CAH3026110.1"/>
    <property type="molecule type" value="Genomic_DNA"/>
</dbReference>
<organism evidence="2 3">
    <name type="scientific">Porites evermanni</name>
    <dbReference type="NCBI Taxonomy" id="104178"/>
    <lineage>
        <taxon>Eukaryota</taxon>
        <taxon>Metazoa</taxon>
        <taxon>Cnidaria</taxon>
        <taxon>Anthozoa</taxon>
        <taxon>Hexacorallia</taxon>
        <taxon>Scleractinia</taxon>
        <taxon>Fungiina</taxon>
        <taxon>Poritidae</taxon>
        <taxon>Porites</taxon>
    </lineage>
</organism>
<gene>
    <name evidence="2" type="ORF">PEVE_00028075</name>
</gene>
<keyword evidence="1" id="KW-1133">Transmembrane helix</keyword>
<name>A0ABN8M925_9CNID</name>
<protein>
    <submittedName>
        <fullName evidence="2">Uncharacterized protein</fullName>
    </submittedName>
</protein>
<feature type="transmembrane region" description="Helical" evidence="1">
    <location>
        <begin position="6"/>
        <end position="29"/>
    </location>
</feature>
<keyword evidence="1" id="KW-0812">Transmembrane</keyword>
<evidence type="ECO:0000256" key="1">
    <source>
        <dbReference type="SAM" id="Phobius"/>
    </source>
</evidence>
<evidence type="ECO:0000313" key="2">
    <source>
        <dbReference type="EMBL" id="CAH3026110.1"/>
    </source>
</evidence>
<sequence length="119" mass="13590">MTYEVLTIVALALSGVVGVCQVFIFISVFHFSVKLRRIQQAVDHLAKMKIVERNKVESLMRLPPTPRPGETVTMLCREPHPELPEQFVITEGTSRLSEPRHFNITLIDQQKNEGFENSE</sequence>
<evidence type="ECO:0000313" key="3">
    <source>
        <dbReference type="Proteomes" id="UP001159427"/>
    </source>
</evidence>
<keyword evidence="1" id="KW-0472">Membrane</keyword>
<comment type="caution">
    <text evidence="2">The sequence shown here is derived from an EMBL/GenBank/DDBJ whole genome shotgun (WGS) entry which is preliminary data.</text>
</comment>
<dbReference type="Proteomes" id="UP001159427">
    <property type="component" value="Unassembled WGS sequence"/>
</dbReference>
<accession>A0ABN8M925</accession>
<keyword evidence="3" id="KW-1185">Reference proteome</keyword>